<dbReference type="PANTHER" id="PTHR31529:SF12">
    <property type="entry name" value="LOB DOMAIN-CONTAINING PROTEIN 20"/>
    <property type="match status" value="1"/>
</dbReference>
<gene>
    <name evidence="4" type="ORF">MKW98_018530</name>
</gene>
<comment type="similarity">
    <text evidence="1">Belongs to the LOB domain-containing protein family.</text>
</comment>
<dbReference type="GO" id="GO:0009755">
    <property type="term" value="P:hormone-mediated signaling pathway"/>
    <property type="evidence" value="ECO:0007669"/>
    <property type="project" value="TreeGrafter"/>
</dbReference>
<accession>A0AAD4THT1</accession>
<organism evidence="4 5">
    <name type="scientific">Papaver atlanticum</name>
    <dbReference type="NCBI Taxonomy" id="357466"/>
    <lineage>
        <taxon>Eukaryota</taxon>
        <taxon>Viridiplantae</taxon>
        <taxon>Streptophyta</taxon>
        <taxon>Embryophyta</taxon>
        <taxon>Tracheophyta</taxon>
        <taxon>Spermatophyta</taxon>
        <taxon>Magnoliopsida</taxon>
        <taxon>Ranunculales</taxon>
        <taxon>Papaveraceae</taxon>
        <taxon>Papaveroideae</taxon>
        <taxon>Papaver</taxon>
    </lineage>
</organism>
<comment type="caution">
    <text evidence="4">The sequence shown here is derived from an EMBL/GenBank/DDBJ whole genome shotgun (WGS) entry which is preliminary data.</text>
</comment>
<dbReference type="Pfam" id="PF03195">
    <property type="entry name" value="LOB"/>
    <property type="match status" value="1"/>
</dbReference>
<dbReference type="Proteomes" id="UP001202328">
    <property type="component" value="Unassembled WGS sequence"/>
</dbReference>
<name>A0AAD4THT1_9MAGN</name>
<feature type="domain" description="LOB" evidence="3">
    <location>
        <begin position="37"/>
        <end position="139"/>
    </location>
</feature>
<dbReference type="AlphaFoldDB" id="A0AAD4THT1"/>
<dbReference type="GO" id="GO:0005634">
    <property type="term" value="C:nucleus"/>
    <property type="evidence" value="ECO:0007669"/>
    <property type="project" value="TreeGrafter"/>
</dbReference>
<dbReference type="InterPro" id="IPR004883">
    <property type="entry name" value="LOB"/>
</dbReference>
<sequence>MDGHQGDDNSGMPPPEGTRRGGMGKRVAPPVSSATTAPCGACKFLRRKCISGCLFAPYFGSDQGAARFAAVHKVFGASNVSKLLLHIPLNQRHDAVITISYEAQARLSDPIYGCVSTILALQQQVASLQAELTMVQSQLISSRLAVANALQSSQQQQQQIAVLQPAYSNNSSASNNLVNLTNTFPSNFDLTGETIPSGSLINKTFQQSVPPIQDEEEEDEEESRQPVIFTNQILNRE</sequence>
<proteinExistence type="inferred from homology"/>
<feature type="compositionally biased region" description="Polar residues" evidence="2">
    <location>
        <begin position="228"/>
        <end position="237"/>
    </location>
</feature>
<reference evidence="4" key="1">
    <citation type="submission" date="2022-04" db="EMBL/GenBank/DDBJ databases">
        <title>A functionally conserved STORR gene fusion in Papaver species that diverged 16.8 million years ago.</title>
        <authorList>
            <person name="Catania T."/>
        </authorList>
    </citation>
    <scope>NUCLEOTIDE SEQUENCE</scope>
    <source>
        <strain evidence="4">S-188037</strain>
    </source>
</reference>
<evidence type="ECO:0000259" key="3">
    <source>
        <dbReference type="PROSITE" id="PS50891"/>
    </source>
</evidence>
<evidence type="ECO:0000256" key="2">
    <source>
        <dbReference type="SAM" id="MobiDB-lite"/>
    </source>
</evidence>
<dbReference type="PANTHER" id="PTHR31529">
    <property type="entry name" value="LOB DOMAIN CONTAINING PROTEIN"/>
    <property type="match status" value="1"/>
</dbReference>
<keyword evidence="5" id="KW-1185">Reference proteome</keyword>
<evidence type="ECO:0000256" key="1">
    <source>
        <dbReference type="ARBA" id="ARBA00005474"/>
    </source>
</evidence>
<evidence type="ECO:0000313" key="4">
    <source>
        <dbReference type="EMBL" id="KAI3955429.1"/>
    </source>
</evidence>
<dbReference type="EMBL" id="JAJJMB010001752">
    <property type="protein sequence ID" value="KAI3955429.1"/>
    <property type="molecule type" value="Genomic_DNA"/>
</dbReference>
<feature type="region of interest" description="Disordered" evidence="2">
    <location>
        <begin position="208"/>
        <end position="237"/>
    </location>
</feature>
<dbReference type="PROSITE" id="PS50891">
    <property type="entry name" value="LOB"/>
    <property type="match status" value="1"/>
</dbReference>
<feature type="compositionally biased region" description="Acidic residues" evidence="2">
    <location>
        <begin position="213"/>
        <end position="222"/>
    </location>
</feature>
<protein>
    <recommendedName>
        <fullName evidence="3">LOB domain-containing protein</fullName>
    </recommendedName>
</protein>
<dbReference type="GO" id="GO:0045893">
    <property type="term" value="P:positive regulation of DNA-templated transcription"/>
    <property type="evidence" value="ECO:0007669"/>
    <property type="project" value="TreeGrafter"/>
</dbReference>
<feature type="region of interest" description="Disordered" evidence="2">
    <location>
        <begin position="1"/>
        <end position="36"/>
    </location>
</feature>
<evidence type="ECO:0000313" key="5">
    <source>
        <dbReference type="Proteomes" id="UP001202328"/>
    </source>
</evidence>